<dbReference type="EMBL" id="FOOE01000002">
    <property type="protein sequence ID" value="SFF54423.1"/>
    <property type="molecule type" value="Genomic_DNA"/>
</dbReference>
<accession>A0A1I2JKM4</accession>
<organism evidence="2 3">
    <name type="scientific">Clostridium cadaveris</name>
    <dbReference type="NCBI Taxonomy" id="1529"/>
    <lineage>
        <taxon>Bacteria</taxon>
        <taxon>Bacillati</taxon>
        <taxon>Bacillota</taxon>
        <taxon>Clostridia</taxon>
        <taxon>Eubacteriales</taxon>
        <taxon>Clostridiaceae</taxon>
        <taxon>Clostridium</taxon>
    </lineage>
</organism>
<dbReference type="InterPro" id="IPR010982">
    <property type="entry name" value="Lambda_DNA-bd_dom_sf"/>
</dbReference>
<dbReference type="SUPFAM" id="SSF47413">
    <property type="entry name" value="lambda repressor-like DNA-binding domains"/>
    <property type="match status" value="1"/>
</dbReference>
<dbReference type="Gene3D" id="1.10.260.40">
    <property type="entry name" value="lambda repressor-like DNA-binding domains"/>
    <property type="match status" value="1"/>
</dbReference>
<dbReference type="CDD" id="cd00093">
    <property type="entry name" value="HTH_XRE"/>
    <property type="match status" value="1"/>
</dbReference>
<dbReference type="SMART" id="SM00530">
    <property type="entry name" value="HTH_XRE"/>
    <property type="match status" value="1"/>
</dbReference>
<dbReference type="PROSITE" id="PS50943">
    <property type="entry name" value="HTH_CROC1"/>
    <property type="match status" value="1"/>
</dbReference>
<dbReference type="OrthoDB" id="1623336at2"/>
<evidence type="ECO:0000259" key="1">
    <source>
        <dbReference type="PROSITE" id="PS50943"/>
    </source>
</evidence>
<dbReference type="InterPro" id="IPR001387">
    <property type="entry name" value="Cro/C1-type_HTH"/>
</dbReference>
<dbReference type="Proteomes" id="UP000182135">
    <property type="component" value="Unassembled WGS sequence"/>
</dbReference>
<gene>
    <name evidence="2" type="ORF">SAMN04487885_102110</name>
</gene>
<dbReference type="AlphaFoldDB" id="A0A1I2JKM4"/>
<name>A0A1I2JKM4_9CLOT</name>
<keyword evidence="3" id="KW-1185">Reference proteome</keyword>
<protein>
    <submittedName>
        <fullName evidence="2">Transcriptional regulator, contains XRE-family HTH domain</fullName>
    </submittedName>
</protein>
<feature type="domain" description="HTH cro/C1-type" evidence="1">
    <location>
        <begin position="15"/>
        <end position="69"/>
    </location>
</feature>
<dbReference type="GO" id="GO:0003677">
    <property type="term" value="F:DNA binding"/>
    <property type="evidence" value="ECO:0007669"/>
    <property type="project" value="InterPro"/>
</dbReference>
<evidence type="ECO:0000313" key="3">
    <source>
        <dbReference type="Proteomes" id="UP000182135"/>
    </source>
</evidence>
<proteinExistence type="predicted"/>
<dbReference type="STRING" id="1529.SAMN04487885_102110"/>
<evidence type="ECO:0000313" key="2">
    <source>
        <dbReference type="EMBL" id="SFF54423.1"/>
    </source>
</evidence>
<dbReference type="RefSeq" id="WP_074844265.1">
    <property type="nucleotide sequence ID" value="NZ_FOOE01000002.1"/>
</dbReference>
<sequence length="236" mass="27251">MIENNNLLVYIGKKIKLYRKLKGMNAAKLAASIHKSRATIAKYEAGKIAMDLGDLADISKVLDVELKYLLDYKREQPVSSSSGLMQLSHLEYLYLYKISDKKIQTSVVHMIPSDDPKIMDAVLYYNMSDGKNMESCSCVYHGVMKNHENILTFILYNYYNNSEIIMINVEVPMRRAEYWVGMLQGVSYETLRPINFKVIITQNPWNKSMDELKNNLMISKEVIKEMKDKNIVTINL</sequence>
<dbReference type="eggNOG" id="COG1396">
    <property type="taxonomic scope" value="Bacteria"/>
</dbReference>
<dbReference type="Pfam" id="PF01381">
    <property type="entry name" value="HTH_3"/>
    <property type="match status" value="1"/>
</dbReference>
<reference evidence="2 3" key="1">
    <citation type="submission" date="2016-10" db="EMBL/GenBank/DDBJ databases">
        <authorList>
            <person name="de Groot N.N."/>
        </authorList>
    </citation>
    <scope>NUCLEOTIDE SEQUENCE [LARGE SCALE GENOMIC DNA]</scope>
    <source>
        <strain evidence="2 3">NLAE-zl-G419</strain>
    </source>
</reference>